<dbReference type="Pfam" id="PF01370">
    <property type="entry name" value="Epimerase"/>
    <property type="match status" value="2"/>
</dbReference>
<dbReference type="EMBL" id="JBEZAE010000023">
    <property type="protein sequence ID" value="MEU7074042.1"/>
    <property type="molecule type" value="Genomic_DNA"/>
</dbReference>
<accession>A0ABV3CH05</accession>
<name>A0ABV3CH05_9ACTN</name>
<protein>
    <submittedName>
        <fullName evidence="3">NAD-dependent epimerase/dehydratase family protein</fullName>
    </submittedName>
</protein>
<dbReference type="RefSeq" id="WP_360020465.1">
    <property type="nucleotide sequence ID" value="NZ_JBEZAE010000023.1"/>
</dbReference>
<comment type="similarity">
    <text evidence="1">Belongs to the NAD(P)-dependent epimerase/dehydratase family.</text>
</comment>
<dbReference type="InterPro" id="IPR036291">
    <property type="entry name" value="NAD(P)-bd_dom_sf"/>
</dbReference>
<gene>
    <name evidence="3" type="ORF">AB0A88_28475</name>
</gene>
<dbReference type="SUPFAM" id="SSF51735">
    <property type="entry name" value="NAD(P)-binding Rossmann-fold domains"/>
    <property type="match status" value="1"/>
</dbReference>
<evidence type="ECO:0000259" key="2">
    <source>
        <dbReference type="Pfam" id="PF01370"/>
    </source>
</evidence>
<keyword evidence="4" id="KW-1185">Reference proteome</keyword>
<organism evidence="3 4">
    <name type="scientific">Streptomyces narbonensis</name>
    <dbReference type="NCBI Taxonomy" id="67333"/>
    <lineage>
        <taxon>Bacteria</taxon>
        <taxon>Bacillati</taxon>
        <taxon>Actinomycetota</taxon>
        <taxon>Actinomycetes</taxon>
        <taxon>Kitasatosporales</taxon>
        <taxon>Streptomycetaceae</taxon>
        <taxon>Streptomyces</taxon>
    </lineage>
</organism>
<comment type="caution">
    <text evidence="3">The sequence shown here is derived from an EMBL/GenBank/DDBJ whole genome shotgun (WGS) entry which is preliminary data.</text>
</comment>
<dbReference type="PRINTS" id="PR01713">
    <property type="entry name" value="NUCEPIMERASE"/>
</dbReference>
<evidence type="ECO:0000313" key="4">
    <source>
        <dbReference type="Proteomes" id="UP001551329"/>
    </source>
</evidence>
<proteinExistence type="inferred from homology"/>
<feature type="domain" description="NAD-dependent epimerase/dehydratase" evidence="2">
    <location>
        <begin position="3"/>
        <end position="110"/>
    </location>
</feature>
<dbReference type="Gene3D" id="3.40.50.720">
    <property type="entry name" value="NAD(P)-binding Rossmann-like Domain"/>
    <property type="match status" value="1"/>
</dbReference>
<dbReference type="Proteomes" id="UP001551329">
    <property type="component" value="Unassembled WGS sequence"/>
</dbReference>
<feature type="domain" description="NAD-dependent epimerase/dehydratase" evidence="2">
    <location>
        <begin position="152"/>
        <end position="261"/>
    </location>
</feature>
<sequence length="342" mass="35704">MRVLVTGGAGFIGSHIVAELIGHGHDPVVFDLAEDGRDVRDPQAVRDALAGVDAVCHQAAKVGLGKDFGDAPQYVSANDLGTAVLLAGMAETGVRRLLLAGSMVVYGEGRYACAAHGVVRPGPRAEADLKAGRFEPRCPECGADLAPGLVAEDAPMDPRNVYATTKLAQEHLAAAWARAIDGRVTSLRYHNVYGPGMPRDTPYAGVAALFLSALARGESPRVFEDGGQRRDFVHVRDVALANAMALEALTEGPAFAAYNVGSGDPRTVGDMAEGLAAACAGPSPVVTGEYRLGDVRHITADSARLRRELGWRPAVPFTDGIAELADGTEGPALREAGLARLP</sequence>
<dbReference type="InterPro" id="IPR001509">
    <property type="entry name" value="Epimerase_deHydtase"/>
</dbReference>
<evidence type="ECO:0000313" key="3">
    <source>
        <dbReference type="EMBL" id="MEU7074042.1"/>
    </source>
</evidence>
<evidence type="ECO:0000256" key="1">
    <source>
        <dbReference type="ARBA" id="ARBA00007637"/>
    </source>
</evidence>
<dbReference type="PANTHER" id="PTHR43000">
    <property type="entry name" value="DTDP-D-GLUCOSE 4,6-DEHYDRATASE-RELATED"/>
    <property type="match status" value="1"/>
</dbReference>
<reference evidence="3 4" key="1">
    <citation type="submission" date="2024-06" db="EMBL/GenBank/DDBJ databases">
        <title>The Natural Products Discovery Center: Release of the First 8490 Sequenced Strains for Exploring Actinobacteria Biosynthetic Diversity.</title>
        <authorList>
            <person name="Kalkreuter E."/>
            <person name="Kautsar S.A."/>
            <person name="Yang D."/>
            <person name="Bader C.D."/>
            <person name="Teijaro C.N."/>
            <person name="Fluegel L."/>
            <person name="Davis C.M."/>
            <person name="Simpson J.R."/>
            <person name="Lauterbach L."/>
            <person name="Steele A.D."/>
            <person name="Gui C."/>
            <person name="Meng S."/>
            <person name="Li G."/>
            <person name="Viehrig K."/>
            <person name="Ye F."/>
            <person name="Su P."/>
            <person name="Kiefer A.F."/>
            <person name="Nichols A."/>
            <person name="Cepeda A.J."/>
            <person name="Yan W."/>
            <person name="Fan B."/>
            <person name="Jiang Y."/>
            <person name="Adhikari A."/>
            <person name="Zheng C.-J."/>
            <person name="Schuster L."/>
            <person name="Cowan T.M."/>
            <person name="Smanski M.J."/>
            <person name="Chevrette M.G."/>
            <person name="De Carvalho L.P.S."/>
            <person name="Shen B."/>
        </authorList>
    </citation>
    <scope>NUCLEOTIDE SEQUENCE [LARGE SCALE GENOMIC DNA]</scope>
    <source>
        <strain evidence="3 4">NPDC045974</strain>
    </source>
</reference>